<evidence type="ECO:0000259" key="2">
    <source>
        <dbReference type="Pfam" id="PF16012"/>
    </source>
</evidence>
<accession>A0A034W3C1</accession>
<dbReference type="Pfam" id="PF16012">
    <property type="entry name" value="DUF4780"/>
    <property type="match status" value="1"/>
</dbReference>
<dbReference type="EMBL" id="GAKP01010145">
    <property type="protein sequence ID" value="JAC48807.1"/>
    <property type="molecule type" value="Transcribed_RNA"/>
</dbReference>
<dbReference type="EMBL" id="GAKP01010146">
    <property type="protein sequence ID" value="JAC48806.1"/>
    <property type="molecule type" value="Transcribed_RNA"/>
</dbReference>
<evidence type="ECO:0000256" key="1">
    <source>
        <dbReference type="SAM" id="MobiDB-lite"/>
    </source>
</evidence>
<dbReference type="AlphaFoldDB" id="A0A034W3C1"/>
<feature type="region of interest" description="Disordered" evidence="1">
    <location>
        <begin position="161"/>
        <end position="198"/>
    </location>
</feature>
<feature type="region of interest" description="Disordered" evidence="1">
    <location>
        <begin position="58"/>
        <end position="122"/>
    </location>
</feature>
<protein>
    <recommendedName>
        <fullName evidence="2">DUF4780 domain-containing protein</fullName>
    </recommendedName>
</protein>
<name>A0A034W3C1_BACDO</name>
<feature type="compositionally biased region" description="Polar residues" evidence="1">
    <location>
        <begin position="83"/>
        <end position="102"/>
    </location>
</feature>
<dbReference type="OrthoDB" id="8069644at2759"/>
<evidence type="ECO:0000313" key="3">
    <source>
        <dbReference type="EMBL" id="JAC48807.1"/>
    </source>
</evidence>
<proteinExistence type="predicted"/>
<sequence length="413" mass="46166">MNTKNSKQINEGKGRWGPAYSELDNIPGWMSLPMRTEPFYARANANISTETWLLPTRGGNSVEGNWSLPTSNTSKCAVRDEMASSSRGTSAPISSGSRTSASAKGRGKKQMSERRKLKSDRRMATKILQRYGGKNTEQESEQHASTLEWAKRVLSGREIKRARSREAQSARKQHRSHEEEASITKNARTGPVHTINDNAKHIGPIELGVFDRSREDGAISREEWKRVAAAISAVFMKVVRGSPGPPPTCESAGWHCGLHKLIRCADERSAFIYKEAVARVGEVWKGARLAAVPKEDLPLRPRARVWLPAEPSSSEEIEEILRYCNPSLPTHDWRVIRLDYTQKPYRQVLLLLNKESLGGLNLTKGVVNYGFEKVALEIIPWDDREDDLQTSSTSTEFVFGANLSLLEDKNPSD</sequence>
<feature type="compositionally biased region" description="Polar residues" evidence="1">
    <location>
        <begin position="58"/>
        <end position="75"/>
    </location>
</feature>
<dbReference type="InterPro" id="IPR031961">
    <property type="entry name" value="DUF4780"/>
</dbReference>
<organism evidence="3">
    <name type="scientific">Bactrocera dorsalis</name>
    <name type="common">Oriental fruit fly</name>
    <name type="synonym">Dacus dorsalis</name>
    <dbReference type="NCBI Taxonomy" id="27457"/>
    <lineage>
        <taxon>Eukaryota</taxon>
        <taxon>Metazoa</taxon>
        <taxon>Ecdysozoa</taxon>
        <taxon>Arthropoda</taxon>
        <taxon>Hexapoda</taxon>
        <taxon>Insecta</taxon>
        <taxon>Pterygota</taxon>
        <taxon>Neoptera</taxon>
        <taxon>Endopterygota</taxon>
        <taxon>Diptera</taxon>
        <taxon>Brachycera</taxon>
        <taxon>Muscomorpha</taxon>
        <taxon>Tephritoidea</taxon>
        <taxon>Tephritidae</taxon>
        <taxon>Bactrocera</taxon>
        <taxon>Bactrocera</taxon>
    </lineage>
</organism>
<feature type="compositionally biased region" description="Basic residues" evidence="1">
    <location>
        <begin position="105"/>
        <end position="119"/>
    </location>
</feature>
<reference evidence="3" key="1">
    <citation type="journal article" date="2014" name="BMC Genomics">
        <title>Characterizing the developmental transcriptome of the oriental fruit fly, Bactrocera dorsalis (Diptera: Tephritidae) through comparative genomic analysis with Drosophila melanogaster utilizing modENCODE datasets.</title>
        <authorList>
            <person name="Geib S.M."/>
            <person name="Calla B."/>
            <person name="Hall B."/>
            <person name="Hou S."/>
            <person name="Manoukis N.C."/>
        </authorList>
    </citation>
    <scope>NUCLEOTIDE SEQUENCE</scope>
    <source>
        <strain evidence="3">Punador</strain>
    </source>
</reference>
<feature type="domain" description="DUF4780" evidence="2">
    <location>
        <begin position="203"/>
        <end position="376"/>
    </location>
</feature>